<organism evidence="2">
    <name type="scientific">bioreactor metagenome</name>
    <dbReference type="NCBI Taxonomy" id="1076179"/>
    <lineage>
        <taxon>unclassified sequences</taxon>
        <taxon>metagenomes</taxon>
        <taxon>ecological metagenomes</taxon>
    </lineage>
</organism>
<gene>
    <name evidence="2" type="ORF">SDC9_32735</name>
</gene>
<comment type="caution">
    <text evidence="2">The sequence shown here is derived from an EMBL/GenBank/DDBJ whole genome shotgun (WGS) entry which is preliminary data.</text>
</comment>
<dbReference type="AlphaFoldDB" id="A0A644V5Y6"/>
<protein>
    <recommendedName>
        <fullName evidence="1">Copper amine oxidase-like N-terminal domain-containing protein</fullName>
    </recommendedName>
</protein>
<dbReference type="InterPro" id="IPR012854">
    <property type="entry name" value="Cu_amine_oxidase-like_N"/>
</dbReference>
<evidence type="ECO:0000313" key="2">
    <source>
        <dbReference type="EMBL" id="MPL86749.1"/>
    </source>
</evidence>
<accession>A0A644V5Y6</accession>
<dbReference type="InterPro" id="IPR036582">
    <property type="entry name" value="Mao_N_sf"/>
</dbReference>
<dbReference type="Pfam" id="PF07833">
    <property type="entry name" value="Cu_amine_oxidN1"/>
    <property type="match status" value="1"/>
</dbReference>
<feature type="domain" description="Copper amine oxidase-like N-terminal" evidence="1">
    <location>
        <begin position="197"/>
        <end position="297"/>
    </location>
</feature>
<dbReference type="EMBL" id="VSSQ01000227">
    <property type="protein sequence ID" value="MPL86749.1"/>
    <property type="molecule type" value="Genomic_DNA"/>
</dbReference>
<reference evidence="2" key="1">
    <citation type="submission" date="2019-08" db="EMBL/GenBank/DDBJ databases">
        <authorList>
            <person name="Kucharzyk K."/>
            <person name="Murdoch R.W."/>
            <person name="Higgins S."/>
            <person name="Loffler F."/>
        </authorList>
    </citation>
    <scope>NUCLEOTIDE SEQUENCE</scope>
</reference>
<proteinExistence type="predicted"/>
<evidence type="ECO:0000259" key="1">
    <source>
        <dbReference type="Pfam" id="PF07833"/>
    </source>
</evidence>
<sequence>MWKKLLLICCFMVVAMSPVSAENSRVLNTNGTIVTAGENKLVVQGTGNISNVELTLLGKVYFVDNATMQKVDSSKIKVGEYAYAFYGADMTKSIPPQAKAILLVLGQGDSSLEYMRVSKIEDNGDFVKVYYDNKSMNISEKAMKNYKSIRPGDEVLGWYNLTTGSFPTAFNASYAILLNRDIAETVVVTDMSGTILVNNKELVKNQPTKIYNINGVVYLPLRGITDALGYKLTWNAFTKSIDLQKESTKVTLQIGNKGYWKNTERIVLENVPRIVDGKTFVPLEFFNNVMDEKVNIKE</sequence>
<name>A0A644V5Y6_9ZZZZ</name>
<dbReference type="SUPFAM" id="SSF55383">
    <property type="entry name" value="Copper amine oxidase, domain N"/>
    <property type="match status" value="1"/>
</dbReference>
<dbReference type="Gene3D" id="3.30.457.10">
    <property type="entry name" value="Copper amine oxidase-like, N-terminal domain"/>
    <property type="match status" value="1"/>
</dbReference>